<protein>
    <submittedName>
        <fullName evidence="2">Uncharacterized protein</fullName>
    </submittedName>
</protein>
<sequence length="68" mass="7822">MLIQRVERGRERTYKKRRDELTRKRSGYAGDSDSSSRRTSDEKTRISSSDSGQLTPDDTHAVALEYLT</sequence>
<proteinExistence type="predicted"/>
<comment type="caution">
    <text evidence="2">The sequence shown here is derived from an EMBL/GenBank/DDBJ whole genome shotgun (WGS) entry which is preliminary data.</text>
</comment>
<name>A0AAW1DDI4_9HEMI</name>
<dbReference type="AlphaFoldDB" id="A0AAW1DDI4"/>
<dbReference type="Proteomes" id="UP001461498">
    <property type="component" value="Unassembled WGS sequence"/>
</dbReference>
<gene>
    <name evidence="2" type="ORF">O3M35_006378</name>
</gene>
<evidence type="ECO:0000313" key="2">
    <source>
        <dbReference type="EMBL" id="KAK9508948.1"/>
    </source>
</evidence>
<evidence type="ECO:0000313" key="3">
    <source>
        <dbReference type="Proteomes" id="UP001461498"/>
    </source>
</evidence>
<evidence type="ECO:0000256" key="1">
    <source>
        <dbReference type="SAM" id="MobiDB-lite"/>
    </source>
</evidence>
<reference evidence="2 3" key="1">
    <citation type="submission" date="2022-12" db="EMBL/GenBank/DDBJ databases">
        <title>Chromosome-level genome assembly of true bugs.</title>
        <authorList>
            <person name="Ma L."/>
            <person name="Li H."/>
        </authorList>
    </citation>
    <scope>NUCLEOTIDE SEQUENCE [LARGE SCALE GENOMIC DNA]</scope>
    <source>
        <strain evidence="2">Lab_2022b</strain>
    </source>
</reference>
<feature type="compositionally biased region" description="Basic and acidic residues" evidence="1">
    <location>
        <begin position="1"/>
        <end position="23"/>
    </location>
</feature>
<accession>A0AAW1DDI4</accession>
<feature type="compositionally biased region" description="Polar residues" evidence="1">
    <location>
        <begin position="46"/>
        <end position="56"/>
    </location>
</feature>
<keyword evidence="3" id="KW-1185">Reference proteome</keyword>
<feature type="region of interest" description="Disordered" evidence="1">
    <location>
        <begin position="1"/>
        <end position="68"/>
    </location>
</feature>
<organism evidence="2 3">
    <name type="scientific">Rhynocoris fuscipes</name>
    <dbReference type="NCBI Taxonomy" id="488301"/>
    <lineage>
        <taxon>Eukaryota</taxon>
        <taxon>Metazoa</taxon>
        <taxon>Ecdysozoa</taxon>
        <taxon>Arthropoda</taxon>
        <taxon>Hexapoda</taxon>
        <taxon>Insecta</taxon>
        <taxon>Pterygota</taxon>
        <taxon>Neoptera</taxon>
        <taxon>Paraneoptera</taxon>
        <taxon>Hemiptera</taxon>
        <taxon>Heteroptera</taxon>
        <taxon>Panheteroptera</taxon>
        <taxon>Cimicomorpha</taxon>
        <taxon>Reduviidae</taxon>
        <taxon>Harpactorinae</taxon>
        <taxon>Harpactorini</taxon>
        <taxon>Rhynocoris</taxon>
    </lineage>
</organism>
<dbReference type="EMBL" id="JAPXFL010000003">
    <property type="protein sequence ID" value="KAK9508948.1"/>
    <property type="molecule type" value="Genomic_DNA"/>
</dbReference>
<feature type="compositionally biased region" description="Basic and acidic residues" evidence="1">
    <location>
        <begin position="34"/>
        <end position="45"/>
    </location>
</feature>